<evidence type="ECO:0000256" key="2">
    <source>
        <dbReference type="SAM" id="MobiDB-lite"/>
    </source>
</evidence>
<dbReference type="EMBL" id="HBEL01042880">
    <property type="protein sequence ID" value="CAD8423826.1"/>
    <property type="molecule type" value="Transcribed_RNA"/>
</dbReference>
<dbReference type="SUPFAM" id="SSF47954">
    <property type="entry name" value="Cyclin-like"/>
    <property type="match status" value="2"/>
</dbReference>
<dbReference type="Pfam" id="PF16899">
    <property type="entry name" value="Cyclin_C_2"/>
    <property type="match status" value="1"/>
</dbReference>
<dbReference type="InterPro" id="IPR043198">
    <property type="entry name" value="Cyclin/Ssn8"/>
</dbReference>
<evidence type="ECO:0000259" key="3">
    <source>
        <dbReference type="Pfam" id="PF16899"/>
    </source>
</evidence>
<dbReference type="AlphaFoldDB" id="A0A7S0CHV4"/>
<dbReference type="InterPro" id="IPR031658">
    <property type="entry name" value="Cyclin_C_2"/>
</dbReference>
<accession>A0A7S0CHV4</accession>
<organism evidence="4">
    <name type="scientific">Proboscia inermis</name>
    <dbReference type="NCBI Taxonomy" id="420281"/>
    <lineage>
        <taxon>Eukaryota</taxon>
        <taxon>Sar</taxon>
        <taxon>Stramenopiles</taxon>
        <taxon>Ochrophyta</taxon>
        <taxon>Bacillariophyta</taxon>
        <taxon>Coscinodiscophyceae</taxon>
        <taxon>Rhizosoleniophycidae</taxon>
        <taxon>Rhizosoleniales</taxon>
        <taxon>Rhizosoleniaceae</taxon>
        <taxon>Proboscia</taxon>
    </lineage>
</organism>
<sequence length="260" mass="28997">MMFDPKAIMVAAAFLASKIEDATVNVHDLVKGTEEMQALVSAPDIIVAELHLLCGVDKDLMCHHPYKTVLAYTEDLRTYLKSERGRKAVMSTSVPGESSSRTPVIVSGEDLRPMHDNARLIVEDICVSDVPLMYTPGQIGLAAMLVANEDLKKKRDENAEKEKVEASTSYVKIDLSSYVKYRFEGRSEKEHALLKIQMNELMAMLGELKDGKYGCGNHGIDMGALKVVHKKLKKCRRWGDISGKDENKKKKKKKRKAESG</sequence>
<reference evidence="4" key="1">
    <citation type="submission" date="2021-01" db="EMBL/GenBank/DDBJ databases">
        <authorList>
            <person name="Corre E."/>
            <person name="Pelletier E."/>
            <person name="Niang G."/>
            <person name="Scheremetjew M."/>
            <person name="Finn R."/>
            <person name="Kale V."/>
            <person name="Holt S."/>
            <person name="Cochrane G."/>
            <person name="Meng A."/>
            <person name="Brown T."/>
            <person name="Cohen L."/>
        </authorList>
    </citation>
    <scope>NUCLEOTIDE SEQUENCE</scope>
    <source>
        <strain evidence="4">CCAP1064/1</strain>
    </source>
</reference>
<dbReference type="Gene3D" id="1.10.472.10">
    <property type="entry name" value="Cyclin-like"/>
    <property type="match status" value="1"/>
</dbReference>
<dbReference type="GO" id="GO:0016538">
    <property type="term" value="F:cyclin-dependent protein serine/threonine kinase regulator activity"/>
    <property type="evidence" value="ECO:0007669"/>
    <property type="project" value="InterPro"/>
</dbReference>
<feature type="region of interest" description="Disordered" evidence="2">
    <location>
        <begin position="239"/>
        <end position="260"/>
    </location>
</feature>
<gene>
    <name evidence="4" type="ORF">PINE0816_LOCUS19984</name>
</gene>
<dbReference type="GO" id="GO:0006357">
    <property type="term" value="P:regulation of transcription by RNA polymerase II"/>
    <property type="evidence" value="ECO:0007669"/>
    <property type="project" value="InterPro"/>
</dbReference>
<feature type="domain" description="Cyclin C-terminal" evidence="3">
    <location>
        <begin position="64"/>
        <end position="154"/>
    </location>
</feature>
<protein>
    <recommendedName>
        <fullName evidence="3">Cyclin C-terminal domain-containing protein</fullName>
    </recommendedName>
</protein>
<evidence type="ECO:0000256" key="1">
    <source>
        <dbReference type="ARBA" id="ARBA00023127"/>
    </source>
</evidence>
<feature type="compositionally biased region" description="Basic and acidic residues" evidence="2">
    <location>
        <begin position="239"/>
        <end position="248"/>
    </location>
</feature>
<dbReference type="InterPro" id="IPR036915">
    <property type="entry name" value="Cyclin-like_sf"/>
</dbReference>
<evidence type="ECO:0000313" key="4">
    <source>
        <dbReference type="EMBL" id="CAD8423826.1"/>
    </source>
</evidence>
<keyword evidence="1" id="KW-0195">Cyclin</keyword>
<dbReference type="PANTHER" id="PTHR10026">
    <property type="entry name" value="CYCLIN"/>
    <property type="match status" value="1"/>
</dbReference>
<feature type="compositionally biased region" description="Basic residues" evidence="2">
    <location>
        <begin position="249"/>
        <end position="260"/>
    </location>
</feature>
<name>A0A7S0CHV4_9STRA</name>
<proteinExistence type="predicted"/>